<feature type="transmembrane region" description="Helical" evidence="11">
    <location>
        <begin position="183"/>
        <end position="209"/>
    </location>
</feature>
<protein>
    <recommendedName>
        <fullName evidence="11">GPI mannosyltransferase 2</fullName>
        <ecNumber evidence="11">2.4.1.-</ecNumber>
    </recommendedName>
</protein>
<feature type="transmembrane region" description="Helical" evidence="11">
    <location>
        <begin position="12"/>
        <end position="34"/>
    </location>
</feature>
<dbReference type="InterPro" id="IPR007315">
    <property type="entry name" value="PIG-V/Gpi18"/>
</dbReference>
<accession>A0A1V9ZPR6</accession>
<comment type="pathway">
    <text evidence="2 11">Glycolipid biosynthesis; glycosylphosphatidylinositol-anchor biosynthesis.</text>
</comment>
<comment type="subcellular location">
    <subcellularLocation>
        <location evidence="1 11">Endoplasmic reticulum membrane</location>
        <topology evidence="1 11">Multi-pass membrane protein</topology>
    </subcellularLocation>
</comment>
<keyword evidence="10 11" id="KW-0472">Membrane</keyword>
<keyword evidence="8 11" id="KW-0256">Endoplasmic reticulum</keyword>
<evidence type="ECO:0000256" key="7">
    <source>
        <dbReference type="ARBA" id="ARBA00022692"/>
    </source>
</evidence>
<dbReference type="Pfam" id="PF04188">
    <property type="entry name" value="Mannosyl_trans2"/>
    <property type="match status" value="1"/>
</dbReference>
<feature type="transmembrane region" description="Helical" evidence="11">
    <location>
        <begin position="74"/>
        <end position="94"/>
    </location>
</feature>
<dbReference type="OrthoDB" id="10252502at2759"/>
<feature type="transmembrane region" description="Helical" evidence="11">
    <location>
        <begin position="358"/>
        <end position="378"/>
    </location>
</feature>
<comment type="similarity">
    <text evidence="3 11">Belongs to the PIGV family.</text>
</comment>
<keyword evidence="6 11" id="KW-0808">Transferase</keyword>
<dbReference type="GO" id="GO:0006506">
    <property type="term" value="P:GPI anchor biosynthetic process"/>
    <property type="evidence" value="ECO:0007669"/>
    <property type="project" value="UniProtKB-UniPathway"/>
</dbReference>
<dbReference type="EMBL" id="JNBS01001771">
    <property type="protein sequence ID" value="OQR99976.1"/>
    <property type="molecule type" value="Genomic_DNA"/>
</dbReference>
<keyword evidence="5 11" id="KW-0328">Glycosyltransferase</keyword>
<feature type="transmembrane region" description="Helical" evidence="11">
    <location>
        <begin position="230"/>
        <end position="251"/>
    </location>
</feature>
<dbReference type="PANTHER" id="PTHR12468">
    <property type="entry name" value="GPI MANNOSYLTRANSFERASE 2"/>
    <property type="match status" value="1"/>
</dbReference>
<evidence type="ECO:0000256" key="10">
    <source>
        <dbReference type="ARBA" id="ARBA00023136"/>
    </source>
</evidence>
<evidence type="ECO:0000256" key="4">
    <source>
        <dbReference type="ARBA" id="ARBA00022502"/>
    </source>
</evidence>
<keyword evidence="13" id="KW-1185">Reference proteome</keyword>
<organism evidence="12 13">
    <name type="scientific">Thraustotheca clavata</name>
    <dbReference type="NCBI Taxonomy" id="74557"/>
    <lineage>
        <taxon>Eukaryota</taxon>
        <taxon>Sar</taxon>
        <taxon>Stramenopiles</taxon>
        <taxon>Oomycota</taxon>
        <taxon>Saprolegniomycetes</taxon>
        <taxon>Saprolegniales</taxon>
        <taxon>Achlyaceae</taxon>
        <taxon>Thraustotheca</taxon>
    </lineage>
</organism>
<evidence type="ECO:0000256" key="8">
    <source>
        <dbReference type="ARBA" id="ARBA00022824"/>
    </source>
</evidence>
<dbReference type="EC" id="2.4.1.-" evidence="11"/>
<sequence length="470" mass="53208">KSPYMLMKMDVVTCAMLSRLWVSLMAILSAIFITPYDTSNVSHSSSIFRAFASWDGVYYVDMAKNGYVYENTHAFFPLFSLLARYLGSVLGVFLEETTAIIVAGWIISNVCFVLAARYLYLLGKILLQNDTLAGRSAVFFCFCPSGIFMSSCYSESLMCFLSFGGMYYLELYRTQKISTSRTWHLILSSIFFGLASATRSNGLLLSLYIAYYRLVESPSPIKSFMKFLSYWTFTALLGLVATGLQVLYFAYGIAAYCPSFLPYTSPIMSLFGITSHIQTDRPWCEKVIPNISAMYMFIQKEYWGVGAFAYYQLKQIPNFVLAMPMLTLAAYSLQVYFRVSSKTIIVLPAQLRPYMVHLGFLLANALVVLHIQVITRFLCANPPVFWAAGHLSMTYPTASKLLLLYFLVFTVLGSVILLRYFCVEPLIFWAAGHRSMTNPTASKLLLLYFLVFTDLGSVMFSPFYPWTQTN</sequence>
<comment type="caution">
    <text evidence="12">The sequence shown here is derived from an EMBL/GenBank/DDBJ whole genome shotgun (WGS) entry which is preliminary data.</text>
</comment>
<evidence type="ECO:0000256" key="11">
    <source>
        <dbReference type="RuleBase" id="RU363112"/>
    </source>
</evidence>
<dbReference type="Proteomes" id="UP000243217">
    <property type="component" value="Unassembled WGS sequence"/>
</dbReference>
<feature type="transmembrane region" description="Helical" evidence="11">
    <location>
        <begin position="319"/>
        <end position="337"/>
    </location>
</feature>
<name>A0A1V9ZPR6_9STRA</name>
<dbReference type="GO" id="GO:0004376">
    <property type="term" value="F:GPI mannosyltransferase activity"/>
    <property type="evidence" value="ECO:0007669"/>
    <property type="project" value="InterPro"/>
</dbReference>
<keyword evidence="7 11" id="KW-0812">Transmembrane</keyword>
<comment type="function">
    <text evidence="11">Mannosyltransferase involved in glycosylphosphatidylinositol-anchor biosynthesis.</text>
</comment>
<dbReference type="UniPathway" id="UPA00196"/>
<keyword evidence="4 11" id="KW-0337">GPI-anchor biosynthesis</keyword>
<evidence type="ECO:0000256" key="1">
    <source>
        <dbReference type="ARBA" id="ARBA00004477"/>
    </source>
</evidence>
<evidence type="ECO:0000256" key="5">
    <source>
        <dbReference type="ARBA" id="ARBA00022676"/>
    </source>
</evidence>
<keyword evidence="9 11" id="KW-1133">Transmembrane helix</keyword>
<dbReference type="GO" id="GO:0000009">
    <property type="term" value="F:alpha-1,6-mannosyltransferase activity"/>
    <property type="evidence" value="ECO:0007669"/>
    <property type="project" value="InterPro"/>
</dbReference>
<evidence type="ECO:0000313" key="13">
    <source>
        <dbReference type="Proteomes" id="UP000243217"/>
    </source>
</evidence>
<dbReference type="GO" id="GO:0031501">
    <property type="term" value="C:mannosyltransferase complex"/>
    <property type="evidence" value="ECO:0007669"/>
    <property type="project" value="TreeGrafter"/>
</dbReference>
<dbReference type="STRING" id="74557.A0A1V9ZPR6"/>
<dbReference type="GO" id="GO:0005789">
    <property type="term" value="C:endoplasmic reticulum membrane"/>
    <property type="evidence" value="ECO:0007669"/>
    <property type="project" value="UniProtKB-SubCell"/>
</dbReference>
<evidence type="ECO:0000256" key="9">
    <source>
        <dbReference type="ARBA" id="ARBA00022989"/>
    </source>
</evidence>
<feature type="transmembrane region" description="Helical" evidence="11">
    <location>
        <begin position="444"/>
        <end position="464"/>
    </location>
</feature>
<feature type="transmembrane region" description="Helical" evidence="11">
    <location>
        <begin position="402"/>
        <end position="423"/>
    </location>
</feature>
<dbReference type="PANTHER" id="PTHR12468:SF2">
    <property type="entry name" value="GPI MANNOSYLTRANSFERASE 2"/>
    <property type="match status" value="1"/>
</dbReference>
<evidence type="ECO:0000313" key="12">
    <source>
        <dbReference type="EMBL" id="OQR99976.1"/>
    </source>
</evidence>
<gene>
    <name evidence="12" type="ORF">THRCLA_06319</name>
</gene>
<evidence type="ECO:0000256" key="3">
    <source>
        <dbReference type="ARBA" id="ARBA00008698"/>
    </source>
</evidence>
<feature type="transmembrane region" description="Helical" evidence="11">
    <location>
        <begin position="132"/>
        <end position="163"/>
    </location>
</feature>
<feature type="transmembrane region" description="Helical" evidence="11">
    <location>
        <begin position="100"/>
        <end position="120"/>
    </location>
</feature>
<evidence type="ECO:0000256" key="6">
    <source>
        <dbReference type="ARBA" id="ARBA00022679"/>
    </source>
</evidence>
<evidence type="ECO:0000256" key="2">
    <source>
        <dbReference type="ARBA" id="ARBA00004687"/>
    </source>
</evidence>
<feature type="non-terminal residue" evidence="12">
    <location>
        <position position="1"/>
    </location>
</feature>
<proteinExistence type="inferred from homology"/>
<dbReference type="AlphaFoldDB" id="A0A1V9ZPR6"/>
<reference evidence="12 13" key="1">
    <citation type="journal article" date="2014" name="Genome Biol. Evol.">
        <title>The secreted proteins of Achlya hypogyna and Thraustotheca clavata identify the ancestral oomycete secretome and reveal gene acquisitions by horizontal gene transfer.</title>
        <authorList>
            <person name="Misner I."/>
            <person name="Blouin N."/>
            <person name="Leonard G."/>
            <person name="Richards T.A."/>
            <person name="Lane C.E."/>
        </authorList>
    </citation>
    <scope>NUCLEOTIDE SEQUENCE [LARGE SCALE GENOMIC DNA]</scope>
    <source>
        <strain evidence="12 13">ATCC 34112</strain>
    </source>
</reference>